<keyword evidence="3" id="KW-0808">Transferase</keyword>
<dbReference type="InterPro" id="IPR002867">
    <property type="entry name" value="IBR_dom"/>
</dbReference>
<keyword evidence="6" id="KW-0863">Zinc-finger</keyword>
<dbReference type="EMBL" id="ML739209">
    <property type="protein sequence ID" value="KAE8350698.1"/>
    <property type="molecule type" value="Genomic_DNA"/>
</dbReference>
<dbReference type="EC" id="2.3.2.31" evidence="2"/>
<accession>A0A5N6YZX3</accession>
<evidence type="ECO:0000259" key="10">
    <source>
        <dbReference type="PROSITE" id="PS51873"/>
    </source>
</evidence>
<evidence type="ECO:0000256" key="4">
    <source>
        <dbReference type="ARBA" id="ARBA00022723"/>
    </source>
</evidence>
<feature type="region of interest" description="Disordered" evidence="9">
    <location>
        <begin position="270"/>
        <end position="291"/>
    </location>
</feature>
<dbReference type="InterPro" id="IPR044066">
    <property type="entry name" value="TRIAD_supradom"/>
</dbReference>
<keyword evidence="12" id="KW-1185">Reference proteome</keyword>
<dbReference type="PANTHER" id="PTHR11685">
    <property type="entry name" value="RBR FAMILY RING FINGER AND IBR DOMAIN-CONTAINING"/>
    <property type="match status" value="1"/>
</dbReference>
<evidence type="ECO:0000256" key="3">
    <source>
        <dbReference type="ARBA" id="ARBA00022679"/>
    </source>
</evidence>
<dbReference type="InterPro" id="IPR017907">
    <property type="entry name" value="Znf_RING_CS"/>
</dbReference>
<dbReference type="GO" id="GO:0061630">
    <property type="term" value="F:ubiquitin protein ligase activity"/>
    <property type="evidence" value="ECO:0007669"/>
    <property type="project" value="UniProtKB-EC"/>
</dbReference>
<proteinExistence type="predicted"/>
<evidence type="ECO:0000256" key="8">
    <source>
        <dbReference type="ARBA" id="ARBA00022833"/>
    </source>
</evidence>
<evidence type="ECO:0000256" key="9">
    <source>
        <dbReference type="SAM" id="MobiDB-lite"/>
    </source>
</evidence>
<feature type="domain" description="RING-type" evidence="10">
    <location>
        <begin position="38"/>
        <end position="235"/>
    </location>
</feature>
<evidence type="ECO:0000256" key="5">
    <source>
        <dbReference type="ARBA" id="ARBA00022737"/>
    </source>
</evidence>
<name>A0A5N6YZX3_9EURO</name>
<comment type="catalytic activity">
    <reaction evidence="1">
        <text>[E2 ubiquitin-conjugating enzyme]-S-ubiquitinyl-L-cysteine + [acceptor protein]-L-lysine = [E2 ubiquitin-conjugating enzyme]-L-cysteine + [acceptor protein]-N(6)-ubiquitinyl-L-lysine.</text>
        <dbReference type="EC" id="2.3.2.31"/>
    </reaction>
</comment>
<evidence type="ECO:0000256" key="1">
    <source>
        <dbReference type="ARBA" id="ARBA00001798"/>
    </source>
</evidence>
<sequence>MKCHRRSESGPVESRRSRIAAKIQRCRLVQRLLRRAPPKEACAGCLETMPANELVDLPCQHKYCDRCIREMAVTGIADEQFFPPRCCSRKVPSEIILPMLPPKERELFMSKANEYATPIADRWYCPVPTCGRWIPPNAVKGEKSQTQACPYCGTGICSGCRGISHNSGDCSDTGLSAVLEVARLQRWQRCFNCGAVVELIFGCDHITCRCRAQFCYKCGEPWSSCVCVTPAERPMDFFTFVIDGKALNRDEEAGLTAVLAAMLCHEMESEEDLNEKGRKENQPKVVGQKDT</sequence>
<dbReference type="Proteomes" id="UP000327118">
    <property type="component" value="Unassembled WGS sequence"/>
</dbReference>
<dbReference type="CDD" id="cd22584">
    <property type="entry name" value="Rcat_RBR_unk"/>
    <property type="match status" value="1"/>
</dbReference>
<dbReference type="OrthoDB" id="9977870at2759"/>
<dbReference type="AlphaFoldDB" id="A0A5N6YZX3"/>
<keyword evidence="7" id="KW-0833">Ubl conjugation pathway</keyword>
<evidence type="ECO:0000256" key="7">
    <source>
        <dbReference type="ARBA" id="ARBA00022786"/>
    </source>
</evidence>
<reference evidence="12" key="1">
    <citation type="submission" date="2019-04" db="EMBL/GenBank/DDBJ databases">
        <title>Friends and foes A comparative genomics studyof 23 Aspergillus species from section Flavi.</title>
        <authorList>
            <consortium name="DOE Joint Genome Institute"/>
            <person name="Kjaerbolling I."/>
            <person name="Vesth T."/>
            <person name="Frisvad J.C."/>
            <person name="Nybo J.L."/>
            <person name="Theobald S."/>
            <person name="Kildgaard S."/>
            <person name="Isbrandt T."/>
            <person name="Kuo A."/>
            <person name="Sato A."/>
            <person name="Lyhne E.K."/>
            <person name="Kogle M.E."/>
            <person name="Wiebenga A."/>
            <person name="Kun R.S."/>
            <person name="Lubbers R.J."/>
            <person name="Makela M.R."/>
            <person name="Barry K."/>
            <person name="Chovatia M."/>
            <person name="Clum A."/>
            <person name="Daum C."/>
            <person name="Haridas S."/>
            <person name="He G."/>
            <person name="LaButti K."/>
            <person name="Lipzen A."/>
            <person name="Mondo S."/>
            <person name="Riley R."/>
            <person name="Salamov A."/>
            <person name="Simmons B.A."/>
            <person name="Magnuson J.K."/>
            <person name="Henrissat B."/>
            <person name="Mortensen U.H."/>
            <person name="Larsen T.O."/>
            <person name="Devries R.P."/>
            <person name="Grigoriev I.V."/>
            <person name="Machida M."/>
            <person name="Baker S.E."/>
            <person name="Andersen M.R."/>
        </authorList>
    </citation>
    <scope>NUCLEOTIDE SEQUENCE [LARGE SCALE GENOMIC DNA]</scope>
    <source>
        <strain evidence="12">CBS 553.77</strain>
    </source>
</reference>
<keyword evidence="8" id="KW-0862">Zinc</keyword>
<dbReference type="PROSITE" id="PS51873">
    <property type="entry name" value="TRIAD"/>
    <property type="match status" value="1"/>
</dbReference>
<dbReference type="GO" id="GO:0016567">
    <property type="term" value="P:protein ubiquitination"/>
    <property type="evidence" value="ECO:0007669"/>
    <property type="project" value="InterPro"/>
</dbReference>
<dbReference type="Gene3D" id="1.20.120.1750">
    <property type="match status" value="1"/>
</dbReference>
<dbReference type="CDD" id="cd20335">
    <property type="entry name" value="BRcat_RBR"/>
    <property type="match status" value="1"/>
</dbReference>
<dbReference type="PROSITE" id="PS00518">
    <property type="entry name" value="ZF_RING_1"/>
    <property type="match status" value="1"/>
</dbReference>
<dbReference type="SUPFAM" id="SSF57850">
    <property type="entry name" value="RING/U-box"/>
    <property type="match status" value="2"/>
</dbReference>
<dbReference type="Pfam" id="PF01485">
    <property type="entry name" value="IBR"/>
    <property type="match status" value="1"/>
</dbReference>
<dbReference type="InterPro" id="IPR031127">
    <property type="entry name" value="E3_UB_ligase_RBR"/>
</dbReference>
<dbReference type="GO" id="GO:0008270">
    <property type="term" value="F:zinc ion binding"/>
    <property type="evidence" value="ECO:0007669"/>
    <property type="project" value="UniProtKB-KW"/>
</dbReference>
<organism evidence="11 12">
    <name type="scientific">Aspergillus coremiiformis</name>
    <dbReference type="NCBI Taxonomy" id="138285"/>
    <lineage>
        <taxon>Eukaryota</taxon>
        <taxon>Fungi</taxon>
        <taxon>Dikarya</taxon>
        <taxon>Ascomycota</taxon>
        <taxon>Pezizomycotina</taxon>
        <taxon>Eurotiomycetes</taxon>
        <taxon>Eurotiomycetidae</taxon>
        <taxon>Eurotiales</taxon>
        <taxon>Aspergillaceae</taxon>
        <taxon>Aspergillus</taxon>
        <taxon>Aspergillus subgen. Circumdati</taxon>
    </lineage>
</organism>
<evidence type="ECO:0000256" key="6">
    <source>
        <dbReference type="ARBA" id="ARBA00022771"/>
    </source>
</evidence>
<evidence type="ECO:0000256" key="2">
    <source>
        <dbReference type="ARBA" id="ARBA00012251"/>
    </source>
</evidence>
<evidence type="ECO:0000313" key="12">
    <source>
        <dbReference type="Proteomes" id="UP000327118"/>
    </source>
</evidence>
<protein>
    <recommendedName>
        <fullName evidence="2">RBR-type E3 ubiquitin transferase</fullName>
        <ecNumber evidence="2">2.3.2.31</ecNumber>
    </recommendedName>
</protein>
<dbReference type="Gene3D" id="3.30.40.10">
    <property type="entry name" value="Zinc/RING finger domain, C3HC4 (zinc finger)"/>
    <property type="match status" value="1"/>
</dbReference>
<evidence type="ECO:0000313" key="11">
    <source>
        <dbReference type="EMBL" id="KAE8350698.1"/>
    </source>
</evidence>
<keyword evidence="5" id="KW-0677">Repeat</keyword>
<gene>
    <name evidence="11" type="ORF">BDV28DRAFT_33691</name>
</gene>
<keyword evidence="4" id="KW-0479">Metal-binding</keyword>
<dbReference type="InterPro" id="IPR013083">
    <property type="entry name" value="Znf_RING/FYVE/PHD"/>
</dbReference>
<feature type="compositionally biased region" description="Basic and acidic residues" evidence="9">
    <location>
        <begin position="274"/>
        <end position="291"/>
    </location>
</feature>